<comment type="caution">
    <text evidence="1">The sequence shown here is derived from an EMBL/GenBank/DDBJ whole genome shotgun (WGS) entry which is preliminary data.</text>
</comment>
<dbReference type="AlphaFoldDB" id="A0A161PSK6"/>
<evidence type="ECO:0008006" key="3">
    <source>
        <dbReference type="Google" id="ProtNLM"/>
    </source>
</evidence>
<accession>A0A161PSK6</accession>
<dbReference type="Pfam" id="PF03646">
    <property type="entry name" value="FlaG"/>
    <property type="match status" value="1"/>
</dbReference>
<dbReference type="PANTHER" id="PTHR37166:SF1">
    <property type="entry name" value="PROTEIN FLAG"/>
    <property type="match status" value="1"/>
</dbReference>
<dbReference type="Gene3D" id="3.30.160.170">
    <property type="entry name" value="FlaG-like"/>
    <property type="match status" value="1"/>
</dbReference>
<proteinExistence type="predicted"/>
<dbReference type="Proteomes" id="UP000075737">
    <property type="component" value="Unassembled WGS sequence"/>
</dbReference>
<dbReference type="InterPro" id="IPR005186">
    <property type="entry name" value="FlaG"/>
</dbReference>
<dbReference type="STRING" id="520767.ATZ99_21330"/>
<dbReference type="SUPFAM" id="SSF160214">
    <property type="entry name" value="FlaG-like"/>
    <property type="match status" value="1"/>
</dbReference>
<dbReference type="PANTHER" id="PTHR37166">
    <property type="entry name" value="PROTEIN FLAG"/>
    <property type="match status" value="1"/>
</dbReference>
<keyword evidence="2" id="KW-1185">Reference proteome</keyword>
<dbReference type="OrthoDB" id="9799867at2"/>
<evidence type="ECO:0000313" key="1">
    <source>
        <dbReference type="EMBL" id="KYO64102.1"/>
    </source>
</evidence>
<protein>
    <recommendedName>
        <fullName evidence="3">Flagellar protein FlaG</fullName>
    </recommendedName>
</protein>
<organism evidence="1 2">
    <name type="scientific">Thermovenabulum gondwanense</name>
    <dbReference type="NCBI Taxonomy" id="520767"/>
    <lineage>
        <taxon>Bacteria</taxon>
        <taxon>Bacillati</taxon>
        <taxon>Bacillota</taxon>
        <taxon>Clostridia</taxon>
        <taxon>Thermosediminibacterales</taxon>
        <taxon>Thermosediminibacteraceae</taxon>
        <taxon>Thermovenabulum</taxon>
    </lineage>
</organism>
<gene>
    <name evidence="1" type="ORF">ATZ99_21330</name>
</gene>
<evidence type="ECO:0000313" key="2">
    <source>
        <dbReference type="Proteomes" id="UP000075737"/>
    </source>
</evidence>
<name>A0A161PSK6_9FIRM</name>
<dbReference type="EMBL" id="LOHZ01000044">
    <property type="protein sequence ID" value="KYO64102.1"/>
    <property type="molecule type" value="Genomic_DNA"/>
</dbReference>
<dbReference type="RefSeq" id="WP_068749230.1">
    <property type="nucleotide sequence ID" value="NZ_LOHZ01000044.1"/>
</dbReference>
<dbReference type="InterPro" id="IPR035924">
    <property type="entry name" value="FlaG-like_sf"/>
</dbReference>
<sequence length="123" mass="14108">MRVEGIKGSDFSSMKSVIETVQAPQKSEEAIKSISSEKNDFTIRDEEKGNEDFKNLIQDLKKLSIEIKNTRFEFDIHEATKRVIVRVIDKTTDKVVSEIPPEKFLDLIADIWKQVGLIVDKKV</sequence>
<reference evidence="1 2" key="1">
    <citation type="submission" date="2015-12" db="EMBL/GenBank/DDBJ databases">
        <title>Draft genome of Thermovenabulum gondwanense isolated from a red thermophilic microbial mat colonisisng an outflow channel of a bore well.</title>
        <authorList>
            <person name="Patel B.K."/>
        </authorList>
    </citation>
    <scope>NUCLEOTIDE SEQUENCE [LARGE SCALE GENOMIC DNA]</scope>
    <source>
        <strain evidence="1 2">R270</strain>
    </source>
</reference>